<evidence type="ECO:0000256" key="9">
    <source>
        <dbReference type="PIRSR" id="PIRSR032067-1"/>
    </source>
</evidence>
<evidence type="ECO:0000256" key="3">
    <source>
        <dbReference type="ARBA" id="ARBA00006534"/>
    </source>
</evidence>
<feature type="active site" description="Charge relay system" evidence="9">
    <location>
        <position position="216"/>
    </location>
</feature>
<dbReference type="SUPFAM" id="SSF52317">
    <property type="entry name" value="Class I glutamine amidotransferase-like"/>
    <property type="match status" value="1"/>
</dbReference>
<dbReference type="EMBL" id="FTOQ01000029">
    <property type="protein sequence ID" value="SIT18185.1"/>
    <property type="molecule type" value="Genomic_DNA"/>
</dbReference>
<proteinExistence type="inferred from homology"/>
<dbReference type="AlphaFoldDB" id="A0A1N7Q5S0"/>
<dbReference type="GO" id="GO:0008241">
    <property type="term" value="F:peptidyl-dipeptidase activity"/>
    <property type="evidence" value="ECO:0007669"/>
    <property type="project" value="UniProtKB-EC"/>
</dbReference>
<evidence type="ECO:0000256" key="8">
    <source>
        <dbReference type="ARBA" id="ARBA00022825"/>
    </source>
</evidence>
<feature type="active site" description="Charge relay system" evidence="9">
    <location>
        <position position="147"/>
    </location>
</feature>
<dbReference type="RefSeq" id="WP_083950757.1">
    <property type="nucleotide sequence ID" value="NZ_FTOQ01000029.1"/>
</dbReference>
<dbReference type="InterPro" id="IPR029062">
    <property type="entry name" value="Class_I_gatase-like"/>
</dbReference>
<dbReference type="CDD" id="cd03145">
    <property type="entry name" value="GAT1_cyanophycinase"/>
    <property type="match status" value="1"/>
</dbReference>
<accession>A0A1N7Q5S0</accession>
<dbReference type="GO" id="GO:0008236">
    <property type="term" value="F:serine-type peptidase activity"/>
    <property type="evidence" value="ECO:0007669"/>
    <property type="project" value="UniProtKB-KW"/>
</dbReference>
<evidence type="ECO:0000256" key="2">
    <source>
        <dbReference type="ARBA" id="ARBA00002039"/>
    </source>
</evidence>
<protein>
    <recommendedName>
        <fullName evidence="5">Cyanophycinase</fullName>
        <ecNumber evidence="4">3.4.15.6</ecNumber>
    </recommendedName>
</protein>
<dbReference type="STRING" id="633194.SAMN05421759_1296"/>
<dbReference type="NCBIfam" id="TIGR02069">
    <property type="entry name" value="cyanophycinase"/>
    <property type="match status" value="1"/>
</dbReference>
<dbReference type="EC" id="3.4.15.6" evidence="4"/>
<dbReference type="PANTHER" id="PTHR36175:SF1">
    <property type="entry name" value="CYANOPHYCINASE"/>
    <property type="match status" value="1"/>
</dbReference>
<keyword evidence="7" id="KW-0378">Hydrolase</keyword>
<dbReference type="PIRSF" id="PIRSF032067">
    <property type="entry name" value="Cyanophycinase"/>
    <property type="match status" value="1"/>
</dbReference>
<keyword evidence="6" id="KW-0645">Protease</keyword>
<dbReference type="InterPro" id="IPR011811">
    <property type="entry name" value="Peptidase_S51_cyanophycinase"/>
</dbReference>
<comment type="catalytic activity">
    <reaction evidence="1">
        <text>[L-4-(L-arginin-2-N-yl)aspartate](n) + H2O = [L-4-(L-arginin-2-N-yl)aspartate](n-1) + L-4-(L-arginin-2-N-yl)aspartate</text>
        <dbReference type="Rhea" id="RHEA:12845"/>
        <dbReference type="Rhea" id="RHEA-COMP:13728"/>
        <dbReference type="Rhea" id="RHEA-COMP:13734"/>
        <dbReference type="ChEBI" id="CHEBI:15377"/>
        <dbReference type="ChEBI" id="CHEBI:137986"/>
        <dbReference type="ChEBI" id="CHEBI:137991"/>
        <dbReference type="EC" id="3.4.15.6"/>
    </reaction>
</comment>
<evidence type="ECO:0000256" key="10">
    <source>
        <dbReference type="SAM" id="MobiDB-lite"/>
    </source>
</evidence>
<dbReference type="InterPro" id="IPR005320">
    <property type="entry name" value="Peptidase_S51"/>
</dbReference>
<sequence length="298" mass="31237">MDMSAKVTKGAPETGPAPRRTRGALVAIGGAEDKTNEIGILRHVLALSITPGPVVGVITTASSIPDDVFSAYDAAFRTIGASDVLDVRVRDRIGANASNVIEMIERLDVLFISGGDQMRLTHVLGGSRALDSIRRRHEAGMVIAGTSAGAACQSSTMVYGGAADDALRKGVVKMSAGFGFVDGVIIDTHFLERGRFSRLMEVGATNPEYLGVGLGEDAAAQFDGDLIRVFGSGHVILVDSSDISGSNVYDLAEGQAVAVSGVKMHALVDGYGYCLTDRRVLGPDELEAQGLEHRIAYS</sequence>
<comment type="similarity">
    <text evidence="3">Belongs to the peptidase S51 family.</text>
</comment>
<keyword evidence="8" id="KW-0720">Serine protease</keyword>
<evidence type="ECO:0000256" key="6">
    <source>
        <dbReference type="ARBA" id="ARBA00022670"/>
    </source>
</evidence>
<organism evidence="11 12">
    <name type="scientific">Roseivivax lentus</name>
    <dbReference type="NCBI Taxonomy" id="633194"/>
    <lineage>
        <taxon>Bacteria</taxon>
        <taxon>Pseudomonadati</taxon>
        <taxon>Pseudomonadota</taxon>
        <taxon>Alphaproteobacteria</taxon>
        <taxon>Rhodobacterales</taxon>
        <taxon>Roseobacteraceae</taxon>
        <taxon>Roseivivax</taxon>
    </lineage>
</organism>
<dbReference type="GO" id="GO:0006508">
    <property type="term" value="P:proteolysis"/>
    <property type="evidence" value="ECO:0007669"/>
    <property type="project" value="UniProtKB-KW"/>
</dbReference>
<evidence type="ECO:0000313" key="11">
    <source>
        <dbReference type="EMBL" id="SIT18185.1"/>
    </source>
</evidence>
<evidence type="ECO:0000313" key="12">
    <source>
        <dbReference type="Proteomes" id="UP000186684"/>
    </source>
</evidence>
<comment type="function">
    <text evidence="2">Exopeptidase that catalyzes the hydrolytic cleavage of multi-L-arginyl-poly-L-aspartic acid (cyanophycin; a water-insoluble reserve polymer) into aspartate-arginine dipeptides.</text>
</comment>
<feature type="active site" description="Charge relay system" evidence="9">
    <location>
        <position position="189"/>
    </location>
</feature>
<gene>
    <name evidence="11" type="ORF">SAMN05421759_1296</name>
</gene>
<name>A0A1N7Q5S0_9RHOB</name>
<dbReference type="Pfam" id="PF03575">
    <property type="entry name" value="Peptidase_S51"/>
    <property type="match status" value="1"/>
</dbReference>
<evidence type="ECO:0000256" key="5">
    <source>
        <dbReference type="ARBA" id="ARBA00015719"/>
    </source>
</evidence>
<feature type="region of interest" description="Disordered" evidence="10">
    <location>
        <begin position="1"/>
        <end position="20"/>
    </location>
</feature>
<evidence type="ECO:0000256" key="4">
    <source>
        <dbReference type="ARBA" id="ARBA00013115"/>
    </source>
</evidence>
<evidence type="ECO:0000256" key="1">
    <source>
        <dbReference type="ARBA" id="ARBA00001092"/>
    </source>
</evidence>
<evidence type="ECO:0000256" key="7">
    <source>
        <dbReference type="ARBA" id="ARBA00022801"/>
    </source>
</evidence>
<dbReference type="Proteomes" id="UP000186684">
    <property type="component" value="Unassembled WGS sequence"/>
</dbReference>
<dbReference type="Gene3D" id="3.40.50.880">
    <property type="match status" value="1"/>
</dbReference>
<keyword evidence="12" id="KW-1185">Reference proteome</keyword>
<reference evidence="12" key="1">
    <citation type="submission" date="2017-01" db="EMBL/GenBank/DDBJ databases">
        <authorList>
            <person name="Varghese N."/>
            <person name="Submissions S."/>
        </authorList>
    </citation>
    <scope>NUCLEOTIDE SEQUENCE [LARGE SCALE GENOMIC DNA]</scope>
    <source>
        <strain evidence="12">DSM 29430</strain>
    </source>
</reference>
<dbReference type="PANTHER" id="PTHR36175">
    <property type="entry name" value="CYANOPHYCINASE"/>
    <property type="match status" value="1"/>
</dbReference>